<dbReference type="AlphaFoldDB" id="A0A2P6FGI3"/>
<dbReference type="EMBL" id="KV441391">
    <property type="protein sequence ID" value="PQM43492.1"/>
    <property type="molecule type" value="Genomic_DNA"/>
</dbReference>
<dbReference type="GeneID" id="36292649"/>
<name>A0A2P6FGI3_9PEZI</name>
<dbReference type="RefSeq" id="XP_024328800.1">
    <property type="nucleotide sequence ID" value="XM_024473032.1"/>
</dbReference>
<proteinExistence type="predicted"/>
<gene>
    <name evidence="1" type="ORF">VC83_09619</name>
</gene>
<sequence>MTLSERVSKDPRPLDADLCLGRIQNGIQHLHKLGLIILMSGNDDNPIITDFDSCRREGERLGIKAGTRGWTREDFKFATPENDQYGLSMIKDFVCQVKPQKGY</sequence>
<dbReference type="Proteomes" id="UP000077154">
    <property type="component" value="Unassembled WGS sequence"/>
</dbReference>
<accession>A0A2P6FGI3</accession>
<protein>
    <recommendedName>
        <fullName evidence="2">Protein kinase domain-containing protein</fullName>
    </recommendedName>
</protein>
<organism evidence="1">
    <name type="scientific">Pseudogymnoascus destructans</name>
    <dbReference type="NCBI Taxonomy" id="655981"/>
    <lineage>
        <taxon>Eukaryota</taxon>
        <taxon>Fungi</taxon>
        <taxon>Dikarya</taxon>
        <taxon>Ascomycota</taxon>
        <taxon>Pezizomycotina</taxon>
        <taxon>Leotiomycetes</taxon>
        <taxon>Thelebolales</taxon>
        <taxon>Thelebolaceae</taxon>
        <taxon>Pseudogymnoascus</taxon>
    </lineage>
</organism>
<evidence type="ECO:0008006" key="2">
    <source>
        <dbReference type="Google" id="ProtNLM"/>
    </source>
</evidence>
<evidence type="ECO:0000313" key="1">
    <source>
        <dbReference type="EMBL" id="PQM43492.1"/>
    </source>
</evidence>
<dbReference type="OrthoDB" id="4062651at2759"/>
<reference evidence="1" key="1">
    <citation type="submission" date="2016-03" db="EMBL/GenBank/DDBJ databases">
        <title>Updated assembly of Pseudogymnoascus destructans, the fungus causing white-nose syndrome of bats.</title>
        <authorList>
            <person name="Palmer J.M."/>
            <person name="Drees K.P."/>
            <person name="Foster J.T."/>
            <person name="Lindner D.L."/>
        </authorList>
    </citation>
    <scope>NUCLEOTIDE SEQUENCE [LARGE SCALE GENOMIC DNA]</scope>
    <source>
        <strain evidence="1">20631-21</strain>
    </source>
</reference>